<sequence>MYLVGRTQKNRGILARLSRYNDLSLALYLYSM</sequence>
<evidence type="ECO:0000313" key="1">
    <source>
        <dbReference type="EMBL" id="KRY80262.1"/>
    </source>
</evidence>
<comment type="caution">
    <text evidence="1">The sequence shown here is derived from an EMBL/GenBank/DDBJ whole genome shotgun (WGS) entry which is preliminary data.</text>
</comment>
<reference evidence="1 2" key="1">
    <citation type="submission" date="2015-01" db="EMBL/GenBank/DDBJ databases">
        <title>Evolution of Trichinella species and genotypes.</title>
        <authorList>
            <person name="Korhonen P.K."/>
            <person name="Edoardo P."/>
            <person name="Giuseppe L.R."/>
            <person name="Gasser R.B."/>
        </authorList>
    </citation>
    <scope>NUCLEOTIDE SEQUENCE [LARGE SCALE GENOMIC DNA]</scope>
    <source>
        <strain evidence="1">ISS1029</strain>
    </source>
</reference>
<organism evidence="1 2">
    <name type="scientific">Trichinella zimbabwensis</name>
    <dbReference type="NCBI Taxonomy" id="268475"/>
    <lineage>
        <taxon>Eukaryota</taxon>
        <taxon>Metazoa</taxon>
        <taxon>Ecdysozoa</taxon>
        <taxon>Nematoda</taxon>
        <taxon>Enoplea</taxon>
        <taxon>Dorylaimia</taxon>
        <taxon>Trichinellida</taxon>
        <taxon>Trichinellidae</taxon>
        <taxon>Trichinella</taxon>
    </lineage>
</organism>
<dbReference type="Proteomes" id="UP000055024">
    <property type="component" value="Unassembled WGS sequence"/>
</dbReference>
<dbReference type="AlphaFoldDB" id="A0A0V1F2B5"/>
<keyword evidence="2" id="KW-1185">Reference proteome</keyword>
<protein>
    <submittedName>
        <fullName evidence="1">Uncharacterized protein</fullName>
    </submittedName>
</protein>
<gene>
    <name evidence="1" type="ORF">T11_9643</name>
</gene>
<accession>A0A0V1F2B5</accession>
<proteinExistence type="predicted"/>
<dbReference type="EMBL" id="JYDP01006925">
    <property type="protein sequence ID" value="KRY80262.1"/>
    <property type="molecule type" value="Genomic_DNA"/>
</dbReference>
<evidence type="ECO:0000313" key="2">
    <source>
        <dbReference type="Proteomes" id="UP000055024"/>
    </source>
</evidence>
<name>A0A0V1F2B5_9BILA</name>